<accession>A0ABR7U493</accession>
<evidence type="ECO:0000313" key="3">
    <source>
        <dbReference type="Proteomes" id="UP000639516"/>
    </source>
</evidence>
<evidence type="ECO:0000313" key="2">
    <source>
        <dbReference type="EMBL" id="MBC9978864.1"/>
    </source>
</evidence>
<sequence length="292" mass="31259">MRVLVTGVSGFSGCAVARRLASAGHDVVGTHRRDTDFLSSLRDVRRLELIRTDLADAGQLAGPFDAIVHTAATSPAPGVDVATLVRDNIGASFALIEAARRWRTSRFVFFSSLSYYGRIAQDVVDEATPVRDPDAYGATKLIVEQRLAELPAEFSTLALRLPGIVGPGAHRNWLSGVASRLRAGKPIRAFHLDRPYNNAAHIDDIAALIQTLLSREPSGGFGAAVLGAAGSLTVREIIDRLALALGVSAKIEEIAPTNTSFTLSSAHAIARYDYQPSEIGAMIDRYGREIKG</sequence>
<dbReference type="InterPro" id="IPR036291">
    <property type="entry name" value="NAD(P)-bd_dom_sf"/>
</dbReference>
<evidence type="ECO:0000259" key="1">
    <source>
        <dbReference type="Pfam" id="PF01370"/>
    </source>
</evidence>
<dbReference type="PANTHER" id="PTHR48079">
    <property type="entry name" value="PROTEIN YEEZ"/>
    <property type="match status" value="1"/>
</dbReference>
<name>A0ABR7U493_9BRAD</name>
<comment type="caution">
    <text evidence="2">The sequence shown here is derived from an EMBL/GenBank/DDBJ whole genome shotgun (WGS) entry which is preliminary data.</text>
</comment>
<dbReference type="CDD" id="cd08946">
    <property type="entry name" value="SDR_e"/>
    <property type="match status" value="1"/>
</dbReference>
<dbReference type="PANTHER" id="PTHR48079:SF6">
    <property type="entry name" value="NAD(P)-BINDING DOMAIN-CONTAINING PROTEIN-RELATED"/>
    <property type="match status" value="1"/>
</dbReference>
<gene>
    <name evidence="2" type="ORF">HA482_11655</name>
</gene>
<dbReference type="InterPro" id="IPR051783">
    <property type="entry name" value="NAD(P)-dependent_oxidoreduct"/>
</dbReference>
<dbReference type="EMBL" id="JAATTO010000014">
    <property type="protein sequence ID" value="MBC9978864.1"/>
    <property type="molecule type" value="Genomic_DNA"/>
</dbReference>
<dbReference type="SUPFAM" id="SSF51735">
    <property type="entry name" value="NAD(P)-binding Rossmann-fold domains"/>
    <property type="match status" value="1"/>
</dbReference>
<dbReference type="Gene3D" id="3.40.50.720">
    <property type="entry name" value="NAD(P)-binding Rossmann-like Domain"/>
    <property type="match status" value="1"/>
</dbReference>
<dbReference type="InterPro" id="IPR001509">
    <property type="entry name" value="Epimerase_deHydtase"/>
</dbReference>
<organism evidence="2 3">
    <name type="scientific">Bradyrhizobium campsiandrae</name>
    <dbReference type="NCBI Taxonomy" id="1729892"/>
    <lineage>
        <taxon>Bacteria</taxon>
        <taxon>Pseudomonadati</taxon>
        <taxon>Pseudomonadota</taxon>
        <taxon>Alphaproteobacteria</taxon>
        <taxon>Hyphomicrobiales</taxon>
        <taxon>Nitrobacteraceae</taxon>
        <taxon>Bradyrhizobium</taxon>
    </lineage>
</organism>
<keyword evidence="3" id="KW-1185">Reference proteome</keyword>
<dbReference type="InterPro" id="IPR002347">
    <property type="entry name" value="SDR_fam"/>
</dbReference>
<proteinExistence type="predicted"/>
<reference evidence="2 3" key="1">
    <citation type="journal article" date="2020" name="Arch. Microbiol.">
        <title>Bradyrhizobium campsiandrae sp. nov., a nitrogen-fixing bacterial strain isolated from a native leguminous tree from the Amazon adapted to flooded conditions.</title>
        <authorList>
            <person name="Cabral Michel D."/>
            <person name="Martins da Costa E."/>
            <person name="Azarias Guimaraes A."/>
            <person name="Soares de Carvalho T."/>
            <person name="Santos de Castro Caputo P."/>
            <person name="Willems A."/>
            <person name="de Souza Moreira F.M."/>
        </authorList>
    </citation>
    <scope>NUCLEOTIDE SEQUENCE [LARGE SCALE GENOMIC DNA]</scope>
    <source>
        <strain evidence="3">INPA 384B</strain>
    </source>
</reference>
<dbReference type="Proteomes" id="UP000639516">
    <property type="component" value="Unassembled WGS sequence"/>
</dbReference>
<feature type="domain" description="NAD-dependent epimerase/dehydratase" evidence="1">
    <location>
        <begin position="3"/>
        <end position="215"/>
    </location>
</feature>
<dbReference type="PRINTS" id="PR00081">
    <property type="entry name" value="GDHRDH"/>
</dbReference>
<dbReference type="RefSeq" id="WP_188102560.1">
    <property type="nucleotide sequence ID" value="NZ_JAANIH010000027.1"/>
</dbReference>
<dbReference type="Pfam" id="PF01370">
    <property type="entry name" value="Epimerase"/>
    <property type="match status" value="1"/>
</dbReference>
<protein>
    <submittedName>
        <fullName evidence="2">NAD(P)-dependent oxidoreductase</fullName>
    </submittedName>
</protein>